<protein>
    <recommendedName>
        <fullName evidence="2">Heterokaryon incompatibility domain-containing protein</fullName>
    </recommendedName>
</protein>
<dbReference type="EMBL" id="CP089277">
    <property type="protein sequence ID" value="USP78129.1"/>
    <property type="molecule type" value="Genomic_DNA"/>
</dbReference>
<keyword evidence="4" id="KW-1185">Reference proteome</keyword>
<name>A0A9Q9DTU0_CURCL</name>
<accession>A0A9Q9DTU0</accession>
<dbReference type="PANTHER" id="PTHR24148:SF64">
    <property type="entry name" value="HETEROKARYON INCOMPATIBILITY DOMAIN-CONTAINING PROTEIN"/>
    <property type="match status" value="1"/>
</dbReference>
<dbReference type="PANTHER" id="PTHR24148">
    <property type="entry name" value="ANKYRIN REPEAT DOMAIN-CONTAINING PROTEIN 39 HOMOLOG-RELATED"/>
    <property type="match status" value="1"/>
</dbReference>
<gene>
    <name evidence="3" type="ORF">yc1106_05403</name>
</gene>
<dbReference type="Proteomes" id="UP001056012">
    <property type="component" value="Chromosome 4"/>
</dbReference>
<dbReference type="VEuPathDB" id="FungiDB:yc1106_05403"/>
<dbReference type="AlphaFoldDB" id="A0A9Q9DTU0"/>
<evidence type="ECO:0000256" key="1">
    <source>
        <dbReference type="SAM" id="MobiDB-lite"/>
    </source>
</evidence>
<dbReference type="OrthoDB" id="3682376at2759"/>
<dbReference type="Pfam" id="PF06985">
    <property type="entry name" value="HET"/>
    <property type="match status" value="1"/>
</dbReference>
<dbReference type="InterPro" id="IPR010730">
    <property type="entry name" value="HET"/>
</dbReference>
<proteinExistence type="predicted"/>
<evidence type="ECO:0000313" key="4">
    <source>
        <dbReference type="Proteomes" id="UP001056012"/>
    </source>
</evidence>
<feature type="domain" description="Heterokaryon incompatibility" evidence="2">
    <location>
        <begin position="95"/>
        <end position="243"/>
    </location>
</feature>
<evidence type="ECO:0000259" key="2">
    <source>
        <dbReference type="Pfam" id="PF06985"/>
    </source>
</evidence>
<evidence type="ECO:0000313" key="3">
    <source>
        <dbReference type="EMBL" id="USP78129.1"/>
    </source>
</evidence>
<feature type="region of interest" description="Disordered" evidence="1">
    <location>
        <begin position="1"/>
        <end position="28"/>
    </location>
</feature>
<dbReference type="InterPro" id="IPR052895">
    <property type="entry name" value="HetReg/Transcr_Mod"/>
</dbReference>
<sequence length="640" mass="73105">MMASKRHRSGSNDIQPRCDAIRPKTVSAPNDSEVEEVTNVEYKPELEQHNRPIIEKDLIYNRRLKEGEARILVLSPGSGSDEIKCELKIDESLPYDALSYQWGGQEDNKLILLQNVHFAVTKNLAEALRYLRCPRSERLLWVDAICINQYDKEEKEVQVQSMHLIYEKANKVIAWLGPPSDAINWAFDSMDMVPSELQVGVPVTVVIRGYGEEALDDETSDDDNPFGELMACTYWSRAWIVQEIMCAKSLFIQCGHRVQPYDRLENAFPPGQSASAEVIPANSEMGRTCYQGEDEVKIVRRGFQMLSSKQYLDYFLDRECGLRHDNIYAFLYLLRNDVKQRRPNYQCDIRELVFKTFLKIIESTQSLHIIIIKGRQKPPCNREEAWQLDMPSWCPYLATPYQCRPIEVKNGPNLFAEKAVSSIVEKRLQIRGFVIGRVARTISQRIPPKVRGSIGWDPADVERELNHYRKCLALGLKGVPKDNESRGTSMMATTRTLLVAGQGEDHHFLEPWKSSFRDLDEQDGMFLRKILKNRISRSVCSFRLDLAVKKALKASEAAPSTKINRIALVPHTAHEGDEICVILGCSTPVVLRKIGEQYLVLGEAYIDTTSMGKFKVSVRLRDFLLQGKIDLKDKEDKDES</sequence>
<reference evidence="3" key="1">
    <citation type="submission" date="2021-12" db="EMBL/GenBank/DDBJ databases">
        <title>Curvularia clavata genome.</title>
        <authorList>
            <person name="Cao Y."/>
        </authorList>
    </citation>
    <scope>NUCLEOTIDE SEQUENCE</scope>
    <source>
        <strain evidence="3">Yc1106</strain>
    </source>
</reference>
<organism evidence="3 4">
    <name type="scientific">Curvularia clavata</name>
    <dbReference type="NCBI Taxonomy" id="95742"/>
    <lineage>
        <taxon>Eukaryota</taxon>
        <taxon>Fungi</taxon>
        <taxon>Dikarya</taxon>
        <taxon>Ascomycota</taxon>
        <taxon>Pezizomycotina</taxon>
        <taxon>Dothideomycetes</taxon>
        <taxon>Pleosporomycetidae</taxon>
        <taxon>Pleosporales</taxon>
        <taxon>Pleosporineae</taxon>
        <taxon>Pleosporaceae</taxon>
        <taxon>Curvularia</taxon>
    </lineage>
</organism>